<organism evidence="2 3">
    <name type="scientific">Ataeniobius toweri</name>
    <dbReference type="NCBI Taxonomy" id="208326"/>
    <lineage>
        <taxon>Eukaryota</taxon>
        <taxon>Metazoa</taxon>
        <taxon>Chordata</taxon>
        <taxon>Craniata</taxon>
        <taxon>Vertebrata</taxon>
        <taxon>Euteleostomi</taxon>
        <taxon>Actinopterygii</taxon>
        <taxon>Neopterygii</taxon>
        <taxon>Teleostei</taxon>
        <taxon>Neoteleostei</taxon>
        <taxon>Acanthomorphata</taxon>
        <taxon>Ovalentaria</taxon>
        <taxon>Atherinomorphae</taxon>
        <taxon>Cyprinodontiformes</taxon>
        <taxon>Goodeidae</taxon>
        <taxon>Ataeniobius</taxon>
    </lineage>
</organism>
<evidence type="ECO:0000313" key="3">
    <source>
        <dbReference type="Proteomes" id="UP001345963"/>
    </source>
</evidence>
<dbReference type="Proteomes" id="UP001345963">
    <property type="component" value="Unassembled WGS sequence"/>
</dbReference>
<dbReference type="EMBL" id="JAHUTI010091031">
    <property type="protein sequence ID" value="MED6261904.1"/>
    <property type="molecule type" value="Genomic_DNA"/>
</dbReference>
<comment type="caution">
    <text evidence="2">The sequence shown here is derived from an EMBL/GenBank/DDBJ whole genome shotgun (WGS) entry which is preliminary data.</text>
</comment>
<protein>
    <recommendedName>
        <fullName evidence="4">Secreted protein</fullName>
    </recommendedName>
</protein>
<evidence type="ECO:0000313" key="2">
    <source>
        <dbReference type="EMBL" id="MED6261904.1"/>
    </source>
</evidence>
<keyword evidence="3" id="KW-1185">Reference proteome</keyword>
<name>A0ABU7CH07_9TELE</name>
<accession>A0ABU7CH07</accession>
<proteinExistence type="predicted"/>
<keyword evidence="1" id="KW-0732">Signal</keyword>
<feature type="chain" id="PRO_5046276105" description="Secreted protein" evidence="1">
    <location>
        <begin position="16"/>
        <end position="109"/>
    </location>
</feature>
<gene>
    <name evidence="2" type="ORF">ATANTOWER_011670</name>
</gene>
<evidence type="ECO:0000256" key="1">
    <source>
        <dbReference type="SAM" id="SignalP"/>
    </source>
</evidence>
<feature type="signal peptide" evidence="1">
    <location>
        <begin position="1"/>
        <end position="15"/>
    </location>
</feature>
<evidence type="ECO:0008006" key="4">
    <source>
        <dbReference type="Google" id="ProtNLM"/>
    </source>
</evidence>
<sequence length="109" mass="11838">MLCFSLCFFPFVLHSDHSVSSLFAAAAIIFSAPPTEWIALSFLSLSGDKILSFQIKHIMINQMSFITLVHLGVCVHVCGNLACAAVLEIHVGGKECVEVGWHGCRCRTG</sequence>
<reference evidence="2 3" key="1">
    <citation type="submission" date="2021-07" db="EMBL/GenBank/DDBJ databases">
        <authorList>
            <person name="Palmer J.M."/>
        </authorList>
    </citation>
    <scope>NUCLEOTIDE SEQUENCE [LARGE SCALE GENOMIC DNA]</scope>
    <source>
        <strain evidence="2 3">AT_MEX2019</strain>
        <tissue evidence="2">Muscle</tissue>
    </source>
</reference>